<proteinExistence type="predicted"/>
<evidence type="ECO:0000313" key="1">
    <source>
        <dbReference type="EMBL" id="GJT93376.1"/>
    </source>
</evidence>
<sequence length="210" mass="24351">MGLLSTRKKSNRSKSFRDGNVFSDFLVHRVYLMWVLKSGKDVGGRPDSLLLFCLRMSTFEFHGSKRIHRISLGLASFLAKRYFIAEWSCSVLELRLIAFEEKNVPSSRKLGLSTPYINVFSRIRLVFQRLIGRYFSASCKSGLFWEERIFPDGRWHMINACAQDRPKAMPVLSQTFSRVPFINFLLEEMEFDAFWLGLEALKEHFAGSES</sequence>
<evidence type="ECO:0008006" key="3">
    <source>
        <dbReference type="Google" id="ProtNLM"/>
    </source>
</evidence>
<gene>
    <name evidence="1" type="ORF">Tco_1082221</name>
</gene>
<organism evidence="1 2">
    <name type="scientific">Tanacetum coccineum</name>
    <dbReference type="NCBI Taxonomy" id="301880"/>
    <lineage>
        <taxon>Eukaryota</taxon>
        <taxon>Viridiplantae</taxon>
        <taxon>Streptophyta</taxon>
        <taxon>Embryophyta</taxon>
        <taxon>Tracheophyta</taxon>
        <taxon>Spermatophyta</taxon>
        <taxon>Magnoliopsida</taxon>
        <taxon>eudicotyledons</taxon>
        <taxon>Gunneridae</taxon>
        <taxon>Pentapetalae</taxon>
        <taxon>asterids</taxon>
        <taxon>campanulids</taxon>
        <taxon>Asterales</taxon>
        <taxon>Asteraceae</taxon>
        <taxon>Asteroideae</taxon>
        <taxon>Anthemideae</taxon>
        <taxon>Anthemidinae</taxon>
        <taxon>Tanacetum</taxon>
    </lineage>
</organism>
<dbReference type="Proteomes" id="UP001151760">
    <property type="component" value="Unassembled WGS sequence"/>
</dbReference>
<keyword evidence="2" id="KW-1185">Reference proteome</keyword>
<dbReference type="EMBL" id="BQNB010020196">
    <property type="protein sequence ID" value="GJT93376.1"/>
    <property type="molecule type" value="Genomic_DNA"/>
</dbReference>
<comment type="caution">
    <text evidence="1">The sequence shown here is derived from an EMBL/GenBank/DDBJ whole genome shotgun (WGS) entry which is preliminary data.</text>
</comment>
<protein>
    <recommendedName>
        <fullName evidence="3">Maturase K</fullName>
    </recommendedName>
</protein>
<evidence type="ECO:0000313" key="2">
    <source>
        <dbReference type="Proteomes" id="UP001151760"/>
    </source>
</evidence>
<reference evidence="1" key="1">
    <citation type="journal article" date="2022" name="Int. J. Mol. Sci.">
        <title>Draft Genome of Tanacetum Coccineum: Genomic Comparison of Closely Related Tanacetum-Family Plants.</title>
        <authorList>
            <person name="Yamashiro T."/>
            <person name="Shiraishi A."/>
            <person name="Nakayama K."/>
            <person name="Satake H."/>
        </authorList>
    </citation>
    <scope>NUCLEOTIDE SEQUENCE</scope>
</reference>
<reference evidence="1" key="2">
    <citation type="submission" date="2022-01" db="EMBL/GenBank/DDBJ databases">
        <authorList>
            <person name="Yamashiro T."/>
            <person name="Shiraishi A."/>
            <person name="Satake H."/>
            <person name="Nakayama K."/>
        </authorList>
    </citation>
    <scope>NUCLEOTIDE SEQUENCE</scope>
</reference>
<accession>A0ABQ5HZQ8</accession>
<name>A0ABQ5HZQ8_9ASTR</name>